<reference evidence="1 2" key="1">
    <citation type="journal article" date="2017" name="Genome Announc.">
        <title>Complete Genome Sequences of Two Acetylene-Fermenting Pelobacter acetylenicus Strains.</title>
        <authorList>
            <person name="Sutton J.M."/>
            <person name="Baesman S.M."/>
            <person name="Fierst J.L."/>
            <person name="Poret-Peterson A.T."/>
            <person name="Oremland R.S."/>
            <person name="Dunlap D.S."/>
            <person name="Akob D.M."/>
        </authorList>
    </citation>
    <scope>NUCLEOTIDE SEQUENCE [LARGE SCALE GENOMIC DNA]</scope>
    <source>
        <strain evidence="1 2">SFB93</strain>
    </source>
</reference>
<dbReference type="KEGG" id="pef:A7E78_00515"/>
<organism evidence="1 2">
    <name type="scientific">Syntrophotalea acetylenivorans</name>
    <dbReference type="NCBI Taxonomy" id="1842532"/>
    <lineage>
        <taxon>Bacteria</taxon>
        <taxon>Pseudomonadati</taxon>
        <taxon>Thermodesulfobacteriota</taxon>
        <taxon>Desulfuromonadia</taxon>
        <taxon>Desulfuromonadales</taxon>
        <taxon>Syntrophotaleaceae</taxon>
        <taxon>Syntrophotalea</taxon>
    </lineage>
</organism>
<name>A0A1L3GKP3_9BACT</name>
<proteinExistence type="predicted"/>
<protein>
    <recommendedName>
        <fullName evidence="3">DUF4388 domain-containing protein</fullName>
    </recommendedName>
</protein>
<dbReference type="RefSeq" id="WP_072282441.1">
    <property type="nucleotide sequence ID" value="NZ_CP015519.1"/>
</dbReference>
<sequence length="219" mass="24063">MLLPKGKLIKDEFNPVRMNWLEAIQKLQAGRFSGYLACRDLHGRGVVLFVGGQLVAVRFVGEGEALSHQEAFARIFARSLSGDTMLSIYRLSQTLALQLFGVVSGEMLYAAQQLRLLDIPHLLHTLKHDHFNGCLRVYAAEDVALIFFQQGNPIGFFHDGGTDLAQDAELSESVAWQPGASVDIIAGQSELAENLPDLMESLDLPGCWQQAVAQAALDR</sequence>
<keyword evidence="2" id="KW-1185">Reference proteome</keyword>
<dbReference type="STRING" id="1842532.A7E78_00515"/>
<dbReference type="AlphaFoldDB" id="A0A1L3GKP3"/>
<gene>
    <name evidence="1" type="ORF">A7E78_00515</name>
</gene>
<evidence type="ECO:0008006" key="3">
    <source>
        <dbReference type="Google" id="ProtNLM"/>
    </source>
</evidence>
<evidence type="ECO:0000313" key="1">
    <source>
        <dbReference type="EMBL" id="APG26481.1"/>
    </source>
</evidence>
<evidence type="ECO:0000313" key="2">
    <source>
        <dbReference type="Proteomes" id="UP000182517"/>
    </source>
</evidence>
<accession>A0A1L3GKP3</accession>
<dbReference type="EMBL" id="CP015519">
    <property type="protein sequence ID" value="APG26481.1"/>
    <property type="molecule type" value="Genomic_DNA"/>
</dbReference>
<dbReference type="Proteomes" id="UP000182517">
    <property type="component" value="Chromosome"/>
</dbReference>
<dbReference type="OrthoDB" id="5392475at2"/>